<proteinExistence type="predicted"/>
<accession>C7BRP1</accession>
<evidence type="ECO:0000313" key="1">
    <source>
        <dbReference type="EMBL" id="CAQ83611.1"/>
    </source>
</evidence>
<dbReference type="EMBL" id="FM162591">
    <property type="protein sequence ID" value="CAQ83611.1"/>
    <property type="molecule type" value="Genomic_DNA"/>
</dbReference>
<dbReference type="KEGG" id="pay:PAU_01519"/>
<protein>
    <submittedName>
        <fullName evidence="1">Uncharacterized protein</fullName>
    </submittedName>
</protein>
<gene>
    <name evidence="1" type="ordered locus">PAU_01519</name>
</gene>
<name>C7BRP1_PHOAA</name>
<dbReference type="Proteomes" id="UP000002747">
    <property type="component" value="Chromosome"/>
</dbReference>
<sequence>MNADDNSFKSEEIIFSYASIREKFQLTIEILILSI</sequence>
<dbReference type="AlphaFoldDB" id="C7BRP1"/>
<evidence type="ECO:0000313" key="2">
    <source>
        <dbReference type="Proteomes" id="UP000002747"/>
    </source>
</evidence>
<reference evidence="1 2" key="1">
    <citation type="journal article" date="2009" name="BMC Genomics">
        <title>Comparative genomics of the emerging human pathogen Photorhabdus asymbiotica with the insect pathogen Photorhabdus luminescens.</title>
        <authorList>
            <person name="Wilkinson P."/>
            <person name="Waterfield N.R."/>
            <person name="Crossman L."/>
            <person name="Corton C."/>
            <person name="Sanchez-Contreras M."/>
            <person name="Vlisidou I."/>
            <person name="Barron A."/>
            <person name="Bignell A."/>
            <person name="Clark L."/>
            <person name="Ormond D."/>
            <person name="Mayho M."/>
            <person name="Bason N."/>
            <person name="Smith F."/>
            <person name="Simmonds M."/>
            <person name="Churcher C."/>
            <person name="Harris D."/>
            <person name="Thompson N.R."/>
            <person name="Quail M."/>
            <person name="Parkhill J."/>
            <person name="ffrench-Constant R.H."/>
        </authorList>
    </citation>
    <scope>NUCLEOTIDE SEQUENCE [LARGE SCALE GENOMIC DNA]</scope>
    <source>
        <strain evidence="2">ATCC 43949 / 3105-77</strain>
    </source>
</reference>
<organism evidence="1 2">
    <name type="scientific">Photorhabdus asymbiotica subsp. asymbiotica (strain ATCC 43949 / 3105-77)</name>
    <name type="common">Xenorhabdus luminescens (strain 2)</name>
    <dbReference type="NCBI Taxonomy" id="553480"/>
    <lineage>
        <taxon>Bacteria</taxon>
        <taxon>Pseudomonadati</taxon>
        <taxon>Pseudomonadota</taxon>
        <taxon>Gammaproteobacteria</taxon>
        <taxon>Enterobacterales</taxon>
        <taxon>Morganellaceae</taxon>
        <taxon>Photorhabdus</taxon>
    </lineage>
</organism>